<gene>
    <name evidence="1" type="ORF">B0A55_00299</name>
</gene>
<accession>A0A4U0Y3E7</accession>
<sequence>MSDDCPSRLLTKLPSELRIKIYEYVLAFDNPIKPRQFVAGSSNTNILRTNKQVYHEAQAVLYEMNTISVSRNDFCSKTDRVLQTPIKSQHVRHLRFTSFGESIACNFLLDRCSVCEDHARGLLEALSIMPLLKNVNIDYSTQIANFLRFKDRAAGCPTGPTITCVGVGLYNVRGGRFDQADFTFSHRPLASIWPTLSVLSNSMPSEREEEDALSRLRTVDPDVPDKLWLLFWARQYGRSAEWSGERVAEAWVDELELASMSIEQRSTALHELTVALQVFLKAQTASQCRRYLRSLREFAFV</sequence>
<organism evidence="1 2">
    <name type="scientific">Friedmanniomyces simplex</name>
    <dbReference type="NCBI Taxonomy" id="329884"/>
    <lineage>
        <taxon>Eukaryota</taxon>
        <taxon>Fungi</taxon>
        <taxon>Dikarya</taxon>
        <taxon>Ascomycota</taxon>
        <taxon>Pezizomycotina</taxon>
        <taxon>Dothideomycetes</taxon>
        <taxon>Dothideomycetidae</taxon>
        <taxon>Mycosphaerellales</taxon>
        <taxon>Teratosphaeriaceae</taxon>
        <taxon>Friedmanniomyces</taxon>
    </lineage>
</organism>
<evidence type="ECO:0000313" key="2">
    <source>
        <dbReference type="Proteomes" id="UP000309340"/>
    </source>
</evidence>
<protein>
    <recommendedName>
        <fullName evidence="3">F-box domain-containing protein</fullName>
    </recommendedName>
</protein>
<evidence type="ECO:0000313" key="1">
    <source>
        <dbReference type="EMBL" id="TKA83671.1"/>
    </source>
</evidence>
<dbReference type="AlphaFoldDB" id="A0A4U0Y3E7"/>
<dbReference type="Proteomes" id="UP000309340">
    <property type="component" value="Unassembled WGS sequence"/>
</dbReference>
<dbReference type="OrthoDB" id="62952at2759"/>
<comment type="caution">
    <text evidence="1">The sequence shown here is derived from an EMBL/GenBank/DDBJ whole genome shotgun (WGS) entry which is preliminary data.</text>
</comment>
<evidence type="ECO:0008006" key="3">
    <source>
        <dbReference type="Google" id="ProtNLM"/>
    </source>
</evidence>
<dbReference type="PANTHER" id="PTHR42085:SF1">
    <property type="entry name" value="F-BOX DOMAIN-CONTAINING PROTEIN"/>
    <property type="match status" value="1"/>
</dbReference>
<name>A0A4U0Y3E7_9PEZI</name>
<keyword evidence="2" id="KW-1185">Reference proteome</keyword>
<reference evidence="1 2" key="1">
    <citation type="submission" date="2017-03" db="EMBL/GenBank/DDBJ databases">
        <title>Genomes of endolithic fungi from Antarctica.</title>
        <authorList>
            <person name="Coleine C."/>
            <person name="Masonjones S."/>
            <person name="Stajich J.E."/>
        </authorList>
    </citation>
    <scope>NUCLEOTIDE SEQUENCE [LARGE SCALE GENOMIC DNA]</scope>
    <source>
        <strain evidence="1 2">CCFEE 5184</strain>
    </source>
</reference>
<dbReference type="InterPro" id="IPR038883">
    <property type="entry name" value="AN11006-like"/>
</dbReference>
<dbReference type="EMBL" id="NAJQ01000004">
    <property type="protein sequence ID" value="TKA83671.1"/>
    <property type="molecule type" value="Genomic_DNA"/>
</dbReference>
<proteinExistence type="predicted"/>
<dbReference type="PANTHER" id="PTHR42085">
    <property type="entry name" value="F-BOX DOMAIN-CONTAINING PROTEIN"/>
    <property type="match status" value="1"/>
</dbReference>